<feature type="region of interest" description="Disordered" evidence="1">
    <location>
        <begin position="780"/>
        <end position="799"/>
    </location>
</feature>
<feature type="compositionally biased region" description="Low complexity" evidence="1">
    <location>
        <begin position="733"/>
        <end position="757"/>
    </location>
</feature>
<feature type="region of interest" description="Disordered" evidence="1">
    <location>
        <begin position="197"/>
        <end position="283"/>
    </location>
</feature>
<feature type="compositionally biased region" description="Low complexity" evidence="1">
    <location>
        <begin position="197"/>
        <end position="210"/>
    </location>
</feature>
<dbReference type="GO" id="GO:0046856">
    <property type="term" value="P:phosphatidylinositol dephosphorylation"/>
    <property type="evidence" value="ECO:0007669"/>
    <property type="project" value="TreeGrafter"/>
</dbReference>
<dbReference type="InterPro" id="IPR002013">
    <property type="entry name" value="SAC_dom"/>
</dbReference>
<feature type="transmembrane region" description="Helical" evidence="2">
    <location>
        <begin position="932"/>
        <end position="949"/>
    </location>
</feature>
<accession>A0A7J6JX05</accession>
<keyword evidence="5" id="KW-1185">Reference proteome</keyword>
<dbReference type="PANTHER" id="PTHR45662">
    <property type="entry name" value="PHOSPHATIDYLINOSITIDE PHOSPHATASE SAC1"/>
    <property type="match status" value="1"/>
</dbReference>
<dbReference type="EMBL" id="JAAUHK010000196">
    <property type="protein sequence ID" value="KAF4639723.1"/>
    <property type="molecule type" value="Genomic_DNA"/>
</dbReference>
<dbReference type="PANTHER" id="PTHR45662:SF2">
    <property type="entry name" value="PHOSPHATIDYLINOSITOL-3-PHOSPHATASE SAC1"/>
    <property type="match status" value="1"/>
</dbReference>
<dbReference type="Pfam" id="PF02383">
    <property type="entry name" value="Syja_N"/>
    <property type="match status" value="1"/>
</dbReference>
<protein>
    <submittedName>
        <fullName evidence="4">Putative SAC1 phosphoinositide phosphatase</fullName>
    </submittedName>
</protein>
<keyword evidence="2" id="KW-1133">Transmembrane helix</keyword>
<dbReference type="VEuPathDB" id="ToxoDB:TGME49_316230"/>
<feature type="compositionally biased region" description="Polar residues" evidence="1">
    <location>
        <begin position="701"/>
        <end position="719"/>
    </location>
</feature>
<feature type="transmembrane region" description="Helical" evidence="2">
    <location>
        <begin position="1007"/>
        <end position="1031"/>
    </location>
</feature>
<proteinExistence type="predicted"/>
<dbReference type="GO" id="GO:0043812">
    <property type="term" value="F:phosphatidylinositol-4-phosphate phosphatase activity"/>
    <property type="evidence" value="ECO:0007669"/>
    <property type="project" value="TreeGrafter"/>
</dbReference>
<feature type="region of interest" description="Disordered" evidence="1">
    <location>
        <begin position="701"/>
        <end position="765"/>
    </location>
</feature>
<keyword evidence="2" id="KW-0472">Membrane</keyword>
<evidence type="ECO:0000313" key="5">
    <source>
        <dbReference type="Proteomes" id="UP000557509"/>
    </source>
</evidence>
<feature type="transmembrane region" description="Helical" evidence="2">
    <location>
        <begin position="956"/>
        <end position="974"/>
    </location>
</feature>
<keyword evidence="2" id="KW-0812">Transmembrane</keyword>
<evidence type="ECO:0000259" key="3">
    <source>
        <dbReference type="PROSITE" id="PS50275"/>
    </source>
</evidence>
<feature type="domain" description="SAC" evidence="3">
    <location>
        <begin position="293"/>
        <end position="825"/>
    </location>
</feature>
<sequence length="1039" mass="112566">MLDSEAESVALRQRRFPSSVFHVAFSPGSSLQPSLQCATMDASAVLAAPFVCEVHHDRLVLRSRSSRNEKLTFTCSSSETRCFSVATEEACPSLSSPQLAVPCYGLFGVTQIFGSAYLICISSCRLLGFLAQAPLLQITSFHLVQVPTLSPQSSHSAQSSSDSRAFSLTTRTVRRRRFLQSSSQFLVGATVTITSRASAAAARPTEETAACGEGVSPETLASGAQAGETVCGEKEKTGRSEAVEKRRRRTGEESTPTASSVNGPAVASRHPAPPPPGVRTPHDGVAEQWLTLLCDALCEGGFYFSPSLDLTKNLQTQLGGVFNSEALPIQADGDERKFGKNSSLATQTEKKRSDAWTDRFSCNRHFREPITKQTPEALRFCAQVIQGYVGIGLVDYSLESCTQLCLISRRDSSRTGARFHSRGINLAGDASNMVETEQLLLVYTFRGASPLSSSLPSASSSSSASSFSSVSEALASQQHQQKGASVLRLRGTGRVDLFSFVQIRGSLPLVWKQTPTMKWAPPAQVVGAAEENAAAAALHFDGLLKHYGPTCVVNLINKKGWEKSLGDLFEQLVAEQKSKDLSFIWFDFHHECSKMRWNNLSRLLEQAHAQLKQQQYFHAICTSPAENDAATGAAGKAFFSWSEPLRALPGWKKSEVCRVQRGVCRINCIDCLDRTNVVESVFGKRVLAELLVATRVQSAPLAQTSSPQLSRTPSSLASSRHSKTGGRNGEAASSLSRSSSSLPQHCPSSSSLSPTSSARDSLPVDFSAEATELRRRLRAEEGERAVTDECAQPLTPLPFTPPEGDQLFRDLWTDNADALSLLYSGTPALKTDFTRTGVRSRWGALSDARNSFIRYFLNNFFDGYKHDCITFFYQAASFSASSSLFSNLRDASPPRPLGAGLRRAAKELLLLSFSLFCLAPGPSLALLSGVHAAGYAVTGALLALAALPFRAFPFSLMCFFNFFALFLPSSLRPFSPPTELFPLAGFGATEGWGDGVSELLRDVGGCLWLFTFAFLSFFAYLFFRAAAVVSLPQLLPDVS</sequence>
<feature type="compositionally biased region" description="Basic and acidic residues" evidence="1">
    <location>
        <begin position="231"/>
        <end position="244"/>
    </location>
</feature>
<dbReference type="Proteomes" id="UP000557509">
    <property type="component" value="Unassembled WGS sequence"/>
</dbReference>
<name>A0A7J6JX05_TOXGO</name>
<gene>
    <name evidence="4" type="ORF">TGRH88_054950</name>
</gene>
<dbReference type="AlphaFoldDB" id="A0A7J6JX05"/>
<reference evidence="4 5" key="1">
    <citation type="submission" date="2020-03" db="EMBL/GenBank/DDBJ databases">
        <title>Genome sequence of Toxoplasma gondii RH-88 strain.</title>
        <authorList>
            <person name="Lorenzi H.A."/>
            <person name="Venepally P."/>
            <person name="Rozenberg A."/>
            <person name="Sibley D."/>
        </authorList>
    </citation>
    <scope>NUCLEOTIDE SEQUENCE [LARGE SCALE GENOMIC DNA]</scope>
    <source>
        <strain evidence="4 5">RH-88</strain>
    </source>
</reference>
<dbReference type="GO" id="GO:0005783">
    <property type="term" value="C:endoplasmic reticulum"/>
    <property type="evidence" value="ECO:0007669"/>
    <property type="project" value="TreeGrafter"/>
</dbReference>
<dbReference type="PROSITE" id="PS50275">
    <property type="entry name" value="SAC"/>
    <property type="match status" value="1"/>
</dbReference>
<evidence type="ECO:0000256" key="1">
    <source>
        <dbReference type="SAM" id="MobiDB-lite"/>
    </source>
</evidence>
<organism evidence="4 5">
    <name type="scientific">Toxoplasma gondii</name>
    <dbReference type="NCBI Taxonomy" id="5811"/>
    <lineage>
        <taxon>Eukaryota</taxon>
        <taxon>Sar</taxon>
        <taxon>Alveolata</taxon>
        <taxon>Apicomplexa</taxon>
        <taxon>Conoidasida</taxon>
        <taxon>Coccidia</taxon>
        <taxon>Eucoccidiorida</taxon>
        <taxon>Eimeriorina</taxon>
        <taxon>Sarcocystidae</taxon>
        <taxon>Toxoplasma</taxon>
    </lineage>
</organism>
<comment type="caution">
    <text evidence="4">The sequence shown here is derived from an EMBL/GenBank/DDBJ whole genome shotgun (WGS) entry which is preliminary data.</text>
</comment>
<evidence type="ECO:0000256" key="2">
    <source>
        <dbReference type="SAM" id="Phobius"/>
    </source>
</evidence>
<evidence type="ECO:0000313" key="4">
    <source>
        <dbReference type="EMBL" id="KAF4639723.1"/>
    </source>
</evidence>
<feature type="compositionally biased region" description="Polar residues" evidence="1">
    <location>
        <begin position="253"/>
        <end position="262"/>
    </location>
</feature>